<proteinExistence type="predicted"/>
<evidence type="ECO:0000313" key="2">
    <source>
        <dbReference type="Proteomes" id="UP000192775"/>
    </source>
</evidence>
<dbReference type="InterPro" id="IPR036291">
    <property type="entry name" value="NAD(P)-bd_dom_sf"/>
</dbReference>
<reference evidence="1 2" key="1">
    <citation type="submission" date="2017-04" db="EMBL/GenBank/DDBJ databases">
        <authorList>
            <person name="Afonso C.L."/>
            <person name="Miller P.J."/>
            <person name="Scott M.A."/>
            <person name="Spackman E."/>
            <person name="Goraichik I."/>
            <person name="Dimitrov K.M."/>
            <person name="Suarez D.L."/>
            <person name="Swayne D.E."/>
        </authorList>
    </citation>
    <scope>NUCLEOTIDE SEQUENCE [LARGE SCALE GENOMIC DNA]</scope>
    <source>
        <strain evidence="2">XA(T)</strain>
    </source>
</reference>
<dbReference type="RefSeq" id="WP_085019425.1">
    <property type="nucleotide sequence ID" value="NZ_BMHD01000001.1"/>
</dbReference>
<dbReference type="AlphaFoldDB" id="A0A1X9LJG2"/>
<dbReference type="SUPFAM" id="SSF51735">
    <property type="entry name" value="NAD(P)-binding Rossmann-fold domains"/>
    <property type="match status" value="1"/>
</dbReference>
<dbReference type="Proteomes" id="UP000192775">
    <property type="component" value="Chromosome"/>
</dbReference>
<name>A0A1X9LJG2_9MICO</name>
<organism evidence="1 2">
    <name type="scientific">Cnuibacter physcomitrellae</name>
    <dbReference type="NCBI Taxonomy" id="1619308"/>
    <lineage>
        <taxon>Bacteria</taxon>
        <taxon>Bacillati</taxon>
        <taxon>Actinomycetota</taxon>
        <taxon>Actinomycetes</taxon>
        <taxon>Micrococcales</taxon>
        <taxon>Microbacteriaceae</taxon>
        <taxon>Cnuibacter</taxon>
    </lineage>
</organism>
<dbReference type="KEGG" id="cphy:B5808_08720"/>
<dbReference type="STRING" id="1619308.B5808_08720"/>
<dbReference type="EMBL" id="CP020715">
    <property type="protein sequence ID" value="ARJ05287.1"/>
    <property type="molecule type" value="Genomic_DNA"/>
</dbReference>
<gene>
    <name evidence="1" type="ORF">B5808_08720</name>
</gene>
<keyword evidence="2" id="KW-1185">Reference proteome</keyword>
<evidence type="ECO:0000313" key="1">
    <source>
        <dbReference type="EMBL" id="ARJ05287.1"/>
    </source>
</evidence>
<protein>
    <submittedName>
        <fullName evidence="1">Uncharacterized protein</fullName>
    </submittedName>
</protein>
<dbReference type="Gene3D" id="3.40.50.720">
    <property type="entry name" value="NAD(P)-binding Rossmann-like Domain"/>
    <property type="match status" value="1"/>
</dbReference>
<sequence>MEILIVGGNGHVGRRLGARLRELGHTLRIGSRQNGVDAVTGEGLGEAMSGADVVVDVLNTAEMDAAAATAFFRGTTERMLAAEQTTGVGHHVLLSIVASTT</sequence>
<accession>A0A1X9LJG2</accession>